<dbReference type="Pfam" id="PF00990">
    <property type="entry name" value="GGDEF"/>
    <property type="match status" value="1"/>
</dbReference>
<evidence type="ECO:0000313" key="8">
    <source>
        <dbReference type="EMBL" id="WAW09621.1"/>
    </source>
</evidence>
<evidence type="ECO:0000256" key="3">
    <source>
        <dbReference type="ARBA" id="ARBA00022692"/>
    </source>
</evidence>
<dbReference type="NCBIfam" id="TIGR00254">
    <property type="entry name" value="GGDEF"/>
    <property type="match status" value="1"/>
</dbReference>
<evidence type="ECO:0000256" key="5">
    <source>
        <dbReference type="ARBA" id="ARBA00023136"/>
    </source>
</evidence>
<feature type="transmembrane region" description="Helical" evidence="6">
    <location>
        <begin position="26"/>
        <end position="48"/>
    </location>
</feature>
<dbReference type="InterPro" id="IPR043128">
    <property type="entry name" value="Rev_trsase/Diguanyl_cyclase"/>
</dbReference>
<feature type="transmembrane region" description="Helical" evidence="6">
    <location>
        <begin position="192"/>
        <end position="212"/>
    </location>
</feature>
<dbReference type="PROSITE" id="PS50887">
    <property type="entry name" value="GGDEF"/>
    <property type="match status" value="1"/>
</dbReference>
<dbReference type="InterPro" id="IPR050469">
    <property type="entry name" value="Diguanylate_Cyclase"/>
</dbReference>
<dbReference type="InterPro" id="IPR029095">
    <property type="entry name" value="NarX-like_N"/>
</dbReference>
<dbReference type="EMBL" id="CP098242">
    <property type="protein sequence ID" value="WAW09621.1"/>
    <property type="molecule type" value="Genomic_DNA"/>
</dbReference>
<keyword evidence="8" id="KW-0808">Transferase</keyword>
<dbReference type="KEGG" id="ovb:NB640_10335"/>
<protein>
    <recommendedName>
        <fullName evidence="2">diguanylate cyclase</fullName>
        <ecNumber evidence="2">2.7.7.65</ecNumber>
    </recommendedName>
</protein>
<evidence type="ECO:0000256" key="6">
    <source>
        <dbReference type="SAM" id="Phobius"/>
    </source>
</evidence>
<reference evidence="8" key="1">
    <citation type="journal article" date="2022" name="Front. Microbiol.">
        <title>New perspectives on an old grouping: The genomic and phenotypic variability of Oxalobacter formigenes and the implications for calcium oxalate stone prevention.</title>
        <authorList>
            <person name="Chmiel J.A."/>
            <person name="Carr C."/>
            <person name="Stuivenberg G.A."/>
            <person name="Venema R."/>
            <person name="Chanyi R.M."/>
            <person name="Al K.F."/>
            <person name="Giguere D."/>
            <person name="Say H."/>
            <person name="Akouris P.P."/>
            <person name="Dominguez Romero S.A."/>
            <person name="Kwong A."/>
            <person name="Tai V."/>
            <person name="Koval S.F."/>
            <person name="Razvi H."/>
            <person name="Bjazevic J."/>
            <person name="Burton J.P."/>
        </authorList>
    </citation>
    <scope>NUCLEOTIDE SEQUENCE</scope>
    <source>
        <strain evidence="8">WoOx3</strain>
    </source>
</reference>
<proteinExistence type="predicted"/>
<keyword evidence="8" id="KW-0548">Nucleotidyltransferase</keyword>
<evidence type="ECO:0000256" key="2">
    <source>
        <dbReference type="ARBA" id="ARBA00012528"/>
    </source>
</evidence>
<keyword evidence="4 6" id="KW-1133">Transmembrane helix</keyword>
<dbReference type="RefSeq" id="WP_269308623.1">
    <property type="nucleotide sequence ID" value="NZ_CP098242.1"/>
</dbReference>
<keyword evidence="9" id="KW-1185">Reference proteome</keyword>
<accession>A0A9E9LUX6</accession>
<evidence type="ECO:0000313" key="9">
    <source>
        <dbReference type="Proteomes" id="UP001156215"/>
    </source>
</evidence>
<dbReference type="SUPFAM" id="SSF55073">
    <property type="entry name" value="Nucleotide cyclase"/>
    <property type="match status" value="1"/>
</dbReference>
<feature type="domain" description="GGDEF" evidence="7">
    <location>
        <begin position="383"/>
        <end position="518"/>
    </location>
</feature>
<dbReference type="GO" id="GO:1902201">
    <property type="term" value="P:negative regulation of bacterial-type flagellum-dependent cell motility"/>
    <property type="evidence" value="ECO:0007669"/>
    <property type="project" value="TreeGrafter"/>
</dbReference>
<organism evidence="8 9">
    <name type="scientific">Oxalobacter vibrioformis</name>
    <dbReference type="NCBI Taxonomy" id="933080"/>
    <lineage>
        <taxon>Bacteria</taxon>
        <taxon>Pseudomonadati</taxon>
        <taxon>Pseudomonadota</taxon>
        <taxon>Betaproteobacteria</taxon>
        <taxon>Burkholderiales</taxon>
        <taxon>Oxalobacteraceae</taxon>
        <taxon>Oxalobacter</taxon>
    </lineage>
</organism>
<dbReference type="GO" id="GO:0043709">
    <property type="term" value="P:cell adhesion involved in single-species biofilm formation"/>
    <property type="evidence" value="ECO:0007669"/>
    <property type="project" value="TreeGrafter"/>
</dbReference>
<keyword evidence="3 6" id="KW-0812">Transmembrane</keyword>
<dbReference type="Pfam" id="PF13675">
    <property type="entry name" value="PilJ"/>
    <property type="match status" value="1"/>
</dbReference>
<name>A0A9E9LUX6_9BURK</name>
<evidence type="ECO:0000256" key="4">
    <source>
        <dbReference type="ARBA" id="ARBA00022989"/>
    </source>
</evidence>
<keyword evidence="5 6" id="KW-0472">Membrane</keyword>
<evidence type="ECO:0000259" key="7">
    <source>
        <dbReference type="PROSITE" id="PS50887"/>
    </source>
</evidence>
<dbReference type="PANTHER" id="PTHR45138">
    <property type="entry name" value="REGULATORY COMPONENTS OF SENSORY TRANSDUCTION SYSTEM"/>
    <property type="match status" value="1"/>
</dbReference>
<gene>
    <name evidence="8" type="ORF">NB640_10335</name>
</gene>
<dbReference type="InterPro" id="IPR000160">
    <property type="entry name" value="GGDEF_dom"/>
</dbReference>
<dbReference type="Gene3D" id="3.30.70.270">
    <property type="match status" value="1"/>
</dbReference>
<evidence type="ECO:0000256" key="1">
    <source>
        <dbReference type="ARBA" id="ARBA00004141"/>
    </source>
</evidence>
<dbReference type="EC" id="2.7.7.65" evidence="2"/>
<dbReference type="GO" id="GO:0005886">
    <property type="term" value="C:plasma membrane"/>
    <property type="evidence" value="ECO:0007669"/>
    <property type="project" value="TreeGrafter"/>
</dbReference>
<dbReference type="SMART" id="SM00267">
    <property type="entry name" value="GGDEF"/>
    <property type="match status" value="1"/>
</dbReference>
<dbReference type="PANTHER" id="PTHR45138:SF23">
    <property type="entry name" value="SIGNALING PROTEIN"/>
    <property type="match status" value="1"/>
</dbReference>
<dbReference type="InterPro" id="IPR029787">
    <property type="entry name" value="Nucleotide_cyclase"/>
</dbReference>
<comment type="subcellular location">
    <subcellularLocation>
        <location evidence="1">Membrane</location>
        <topology evidence="1">Multi-pass membrane protein</topology>
    </subcellularLocation>
</comment>
<dbReference type="AlphaFoldDB" id="A0A9E9LUX6"/>
<dbReference type="Proteomes" id="UP001156215">
    <property type="component" value="Chromosome"/>
</dbReference>
<dbReference type="GO" id="GO:0052621">
    <property type="term" value="F:diguanylate cyclase activity"/>
    <property type="evidence" value="ECO:0007669"/>
    <property type="project" value="UniProtKB-EC"/>
</dbReference>
<dbReference type="CDD" id="cd01949">
    <property type="entry name" value="GGDEF"/>
    <property type="match status" value="1"/>
</dbReference>
<sequence length="520" mass="59270">MSSEEEVLKDPKPETEEGFKYINKRYAAALLVTASLLFVSQVIIQLTIMNMKSDARVVNLSGRQRMLSQKITKSAFGVVKAQTGAERMVYAAELESAKEIWEKTHKALHYGSRELKLPGDNSAAVNALYGKMEPHYEAMIHSAEMIIALSRERAGSEALLPYVRTIRANEIHFLDYMNRIVFQYDEESNFKLLMLQILELSILFVALVVLIFEWRIVFKPAQKEIREGFENIRKNEKYLNQLFETSPSITILFDGESLKAVKYNAMAIQLIREWLGIELSEATSFADIMPGVDDPDLPVRLLERIRGEKEFSNLEVGICPDRVVMLSAKTVQSGDRELYLIGLSDITTVKQMATFDGMTNMLNRRAGMELLNYLFEQDATRQVSIGICFIDIDNLKMVNDEYGHQEGDFYIQSVAQAVHDVVGKRYKSIRYGGDEMIVLAEGEDINGFESQIDAVKDRLEAIRKANAKSYRMSISYGFAYYPQGNSTTFTELIEEADFNMYEHKKQKRAARQQALTEATR</sequence>